<feature type="region of interest" description="Disordered" evidence="1">
    <location>
        <begin position="1"/>
        <end position="72"/>
    </location>
</feature>
<accession>A0ABR0C3V0</accession>
<protein>
    <submittedName>
        <fullName evidence="2">Uncharacterized protein</fullName>
    </submittedName>
</protein>
<evidence type="ECO:0000313" key="3">
    <source>
        <dbReference type="Proteomes" id="UP001287286"/>
    </source>
</evidence>
<dbReference type="EMBL" id="JAWRVI010000014">
    <property type="protein sequence ID" value="KAK4090676.1"/>
    <property type="molecule type" value="Genomic_DNA"/>
</dbReference>
<sequence length="723" mass="77702">MKDHRWGTNGLPFRSGTDPAVSRDTQQADSGSGSGSSSSLREETRRRLAQQERNAAGEAKKKTTRERDAARVNVGRGIEAALMTAESASRGGSGGWDKKTKARAANNLADASWHGAQRQTAAAASVGGGGGGVEDVGRRLSVLRHAYLLWLVHKAGEDDPWAREKDPAGGVNPSRWVRALRLSAASVPVTALRRRGWRRVSAGACLTQAPGAGKVMTLVGWPAGVDESGGGLGKGVQTPFFAAASAPSMDPSCFSAARSTPRGLDLALLVLVDDGQTISLPRNSRPPGGRCTALADLELLPFSTGQYHGHRHSMRRPAVTGTGSGPDREGDDDAAVDATSRPPRRQRQLDPGSMGLGRQDGEIEPAKLYSANASPRLGRAGQSVWSPVWPWAGHREESMPPSRPRRGQQPPWRWKPSLLWPWPAQPAAVGDAGLSLCGLRAVTFLLPHSGGDGWLALETYHSLMVRYSSAWTNEGSTSTKATVRHCRSIRPPCCFTCRRRVSSSPTPTPAPTRRRASAFACQLLRVDYAAFRMSRFRRVPARSHRGQRNKPVSVTHPSVSFSHLEQGQHNNNAQASGHYTDVGAYSWVRASSASIPWLGSSLRRAIHHGPAPFTAIIRFIVKLRNAASSVLTSQGLPVETVMPEDLARPGWDLQADATNVMGSRCQDFPRPSFQRMFTTATAQLSGNTCLNIISPGLAHHGARGPVCNFEPMHVVNPARVTAP</sequence>
<feature type="compositionally biased region" description="Basic and acidic residues" evidence="1">
    <location>
        <begin position="58"/>
        <end position="70"/>
    </location>
</feature>
<evidence type="ECO:0000256" key="1">
    <source>
        <dbReference type="SAM" id="MobiDB-lite"/>
    </source>
</evidence>
<feature type="compositionally biased region" description="Basic and acidic residues" evidence="1">
    <location>
        <begin position="40"/>
        <end position="50"/>
    </location>
</feature>
<name>A0ABR0C3V0_PURLI</name>
<keyword evidence="3" id="KW-1185">Reference proteome</keyword>
<feature type="region of interest" description="Disordered" evidence="1">
    <location>
        <begin position="306"/>
        <end position="361"/>
    </location>
</feature>
<dbReference type="Proteomes" id="UP001287286">
    <property type="component" value="Unassembled WGS sequence"/>
</dbReference>
<gene>
    <name evidence="2" type="ORF">Purlil1_4812</name>
</gene>
<evidence type="ECO:0000313" key="2">
    <source>
        <dbReference type="EMBL" id="KAK4090676.1"/>
    </source>
</evidence>
<comment type="caution">
    <text evidence="2">The sequence shown here is derived from an EMBL/GenBank/DDBJ whole genome shotgun (WGS) entry which is preliminary data.</text>
</comment>
<organism evidence="2 3">
    <name type="scientific">Purpureocillium lilacinum</name>
    <name type="common">Paecilomyces lilacinus</name>
    <dbReference type="NCBI Taxonomy" id="33203"/>
    <lineage>
        <taxon>Eukaryota</taxon>
        <taxon>Fungi</taxon>
        <taxon>Dikarya</taxon>
        <taxon>Ascomycota</taxon>
        <taxon>Pezizomycotina</taxon>
        <taxon>Sordariomycetes</taxon>
        <taxon>Hypocreomycetidae</taxon>
        <taxon>Hypocreales</taxon>
        <taxon>Ophiocordycipitaceae</taxon>
        <taxon>Purpureocillium</taxon>
    </lineage>
</organism>
<reference evidence="2 3" key="1">
    <citation type="journal article" date="2024" name="Microbiol. Resour. Announc.">
        <title>Genome annotations for the ascomycete fungi Trichoderma harzianum, Trichoderma aggressivum, and Purpureocillium lilacinum.</title>
        <authorList>
            <person name="Beijen E.P.W."/>
            <person name="Ohm R.A."/>
        </authorList>
    </citation>
    <scope>NUCLEOTIDE SEQUENCE [LARGE SCALE GENOMIC DNA]</scope>
    <source>
        <strain evidence="2 3">CBS 150709</strain>
    </source>
</reference>
<proteinExistence type="predicted"/>